<dbReference type="Gene3D" id="2.30.29.30">
    <property type="entry name" value="Pleckstrin-homology domain (PH domain)/Phosphotyrosine-binding domain (PTB)"/>
    <property type="match status" value="1"/>
</dbReference>
<dbReference type="SMART" id="SM00233">
    <property type="entry name" value="PH"/>
    <property type="match status" value="1"/>
</dbReference>
<dbReference type="InterPro" id="IPR011993">
    <property type="entry name" value="PH-like_dom_sf"/>
</dbReference>
<name>A0A2B7X802_9EURO</name>
<dbReference type="PROSITE" id="PS50003">
    <property type="entry name" value="PH_DOMAIN"/>
    <property type="match status" value="1"/>
</dbReference>
<feature type="coiled-coil region" evidence="2">
    <location>
        <begin position="260"/>
        <end position="305"/>
    </location>
</feature>
<evidence type="ECO:0000313" key="5">
    <source>
        <dbReference type="EMBL" id="PGH05095.1"/>
    </source>
</evidence>
<accession>A0A2B7X802</accession>
<feature type="region of interest" description="Disordered" evidence="3">
    <location>
        <begin position="59"/>
        <end position="142"/>
    </location>
</feature>
<feature type="domain" description="PH" evidence="4">
    <location>
        <begin position="437"/>
        <end position="542"/>
    </location>
</feature>
<keyword evidence="6" id="KW-1185">Reference proteome</keyword>
<feature type="region of interest" description="Disordered" evidence="3">
    <location>
        <begin position="700"/>
        <end position="735"/>
    </location>
</feature>
<keyword evidence="1" id="KW-0597">Phosphoprotein</keyword>
<evidence type="ECO:0000256" key="1">
    <source>
        <dbReference type="ARBA" id="ARBA00022553"/>
    </source>
</evidence>
<feature type="region of interest" description="Disordered" evidence="3">
    <location>
        <begin position="748"/>
        <end position="817"/>
    </location>
</feature>
<dbReference type="PANTHER" id="PTHR31941:SF16">
    <property type="entry name" value="PHOSPHATIDYLINOSITOL 4,5-BISPHOSPHATE-BINDING PROTEIN SLM1-RELATED"/>
    <property type="match status" value="1"/>
</dbReference>
<dbReference type="InterPro" id="IPR046869">
    <property type="entry name" value="SLM1/RGC1-like_PH"/>
</dbReference>
<gene>
    <name evidence="5" type="ORF">GX51_03193</name>
</gene>
<organism evidence="5 6">
    <name type="scientific">Blastomyces parvus</name>
    <dbReference type="NCBI Taxonomy" id="2060905"/>
    <lineage>
        <taxon>Eukaryota</taxon>
        <taxon>Fungi</taxon>
        <taxon>Dikarya</taxon>
        <taxon>Ascomycota</taxon>
        <taxon>Pezizomycotina</taxon>
        <taxon>Eurotiomycetes</taxon>
        <taxon>Eurotiomycetidae</taxon>
        <taxon>Onygenales</taxon>
        <taxon>Ajellomycetaceae</taxon>
        <taxon>Blastomyces</taxon>
    </lineage>
</organism>
<dbReference type="SUPFAM" id="SSF50729">
    <property type="entry name" value="PH domain-like"/>
    <property type="match status" value="1"/>
</dbReference>
<feature type="compositionally biased region" description="Polar residues" evidence="3">
    <location>
        <begin position="700"/>
        <end position="711"/>
    </location>
</feature>
<protein>
    <recommendedName>
        <fullName evidence="4">PH domain-containing protein</fullName>
    </recommendedName>
</protein>
<dbReference type="InterPro" id="IPR043453">
    <property type="entry name" value="Slm1_PH"/>
</dbReference>
<evidence type="ECO:0000259" key="4">
    <source>
        <dbReference type="PROSITE" id="PS50003"/>
    </source>
</evidence>
<reference evidence="5 6" key="1">
    <citation type="submission" date="2017-10" db="EMBL/GenBank/DDBJ databases">
        <title>Comparative genomics in systemic dimorphic fungi from Ajellomycetaceae.</title>
        <authorList>
            <person name="Munoz J.F."/>
            <person name="Mcewen J.G."/>
            <person name="Clay O.K."/>
            <person name="Cuomo C.A."/>
        </authorList>
    </citation>
    <scope>NUCLEOTIDE SEQUENCE [LARGE SCALE GENOMIC DNA]</scope>
    <source>
        <strain evidence="5 6">UAMH130</strain>
    </source>
</reference>
<dbReference type="Pfam" id="PF20400">
    <property type="entry name" value="BAR_4"/>
    <property type="match status" value="1"/>
</dbReference>
<feature type="compositionally biased region" description="Low complexity" evidence="3">
    <location>
        <begin position="748"/>
        <end position="757"/>
    </location>
</feature>
<feature type="compositionally biased region" description="Polar residues" evidence="3">
    <location>
        <begin position="18"/>
        <end position="39"/>
    </location>
</feature>
<evidence type="ECO:0000256" key="3">
    <source>
        <dbReference type="SAM" id="MobiDB-lite"/>
    </source>
</evidence>
<keyword evidence="2" id="KW-0175">Coiled coil</keyword>
<evidence type="ECO:0000256" key="2">
    <source>
        <dbReference type="SAM" id="Coils"/>
    </source>
</evidence>
<comment type="caution">
    <text evidence="5">The sequence shown here is derived from an EMBL/GenBank/DDBJ whole genome shotgun (WGS) entry which is preliminary data.</text>
</comment>
<feature type="compositionally biased region" description="Basic and acidic residues" evidence="3">
    <location>
        <begin position="645"/>
        <end position="660"/>
    </location>
</feature>
<dbReference type="Proteomes" id="UP000224080">
    <property type="component" value="Unassembled WGS sequence"/>
</dbReference>
<feature type="compositionally biased region" description="Polar residues" evidence="3">
    <location>
        <begin position="624"/>
        <end position="639"/>
    </location>
</feature>
<dbReference type="AlphaFoldDB" id="A0A2B7X802"/>
<dbReference type="STRING" id="2060905.A0A2B7X802"/>
<proteinExistence type="predicted"/>
<dbReference type="OrthoDB" id="5598057at2759"/>
<dbReference type="Pfam" id="PF20399">
    <property type="entry name" value="PH_20"/>
    <property type="match status" value="1"/>
</dbReference>
<feature type="compositionally biased region" description="Low complexity" evidence="3">
    <location>
        <begin position="769"/>
        <end position="786"/>
    </location>
</feature>
<feature type="region of interest" description="Disordered" evidence="3">
    <location>
        <begin position="601"/>
        <end position="664"/>
    </location>
</feature>
<feature type="compositionally biased region" description="Polar residues" evidence="3">
    <location>
        <begin position="86"/>
        <end position="106"/>
    </location>
</feature>
<evidence type="ECO:0000313" key="6">
    <source>
        <dbReference type="Proteomes" id="UP000224080"/>
    </source>
</evidence>
<feature type="region of interest" description="Disordered" evidence="3">
    <location>
        <begin position="18"/>
        <end position="44"/>
    </location>
</feature>
<dbReference type="InterPro" id="IPR001849">
    <property type="entry name" value="PH_domain"/>
</dbReference>
<dbReference type="InterPro" id="IPR046868">
    <property type="entry name" value="BAR_4"/>
</dbReference>
<feature type="compositionally biased region" description="Basic residues" evidence="3">
    <location>
        <begin position="114"/>
        <end position="135"/>
    </location>
</feature>
<sequence length="817" mass="89710">MAARPRTPLHDAYTTAANASESPHVNQVNGTASRPTSYMATPGSIVPSDFQVRGVPIHHSTQTPQVSRFHEEMSSRRGSSVIDGPSPTTNNIHRSDSQMSAAQSLLPSRVSGTIKKKPSLSKKGSLRRGGSRRSSRAGSVRSMALGEKEKYGIVDGDDVNSAFYVPIPTSGSPTDVLAARFQAWRKVLKDLIMVFREIQKSYEIRSKTLLSVSNSMNNVVFPPTFLATGGISDATKILKEYHRQAIVESAKARDVELEVIKQLTGLRSDLQQKIKEIKSLSGDFKNSVDKELEGTRKAVRNLQEALGLVDTDPAATSGKGDPFLVKCAVHRQLEKQIDEENYLHRAFLNLENSGRELERIVVTEIQKTYNIYANILKRDADAAYDAAGQLIEGPISVPQDHEWDSFVSHNDNLVDPQLPIRDFQHINYPGKYHPAAAEVRAGMLERKSKYLKSYTPGWYVLSPTHLHEYKSADRIEYQNPVMSLYLPEQKLGSHSQPDSASHKFMLKGRQTGSMHRGHAWVFRAESHDTMLEWYNDVKNLTEKTGEDRNAFVRKHTRNVSGGLYRAGSISSEGVMDEDEADETPYSADHVIANQAPPVVETQWQQRPQPGGRFPSDIHLRRNSHATYASSRESSGNTDSIAPADTKNHPNDLPDGVHDDAVDPSYSGVVERQDHKYADWMDPAPATAAISSSQKNTYTLLRTSSKPDPSISSRERTISPPIASRDGKTEATLPPRSVADKVTGLGTSLGGTTVSSTTNNIPSSSGALGGNATTPLTTPTTPEAGPPKNLKSSSERTRQLPTMITEFKLPGQYPTASG</sequence>
<dbReference type="PANTHER" id="PTHR31941">
    <property type="entry name" value="CYTOSKELETAL SIGNALING PROTEIN SLM1"/>
    <property type="match status" value="1"/>
</dbReference>
<dbReference type="CDD" id="cd13311">
    <property type="entry name" value="PH_Slm1"/>
    <property type="match status" value="1"/>
</dbReference>
<dbReference type="EMBL" id="PDNC01000033">
    <property type="protein sequence ID" value="PGH05095.1"/>
    <property type="molecule type" value="Genomic_DNA"/>
</dbReference>